<evidence type="ECO:0000313" key="3">
    <source>
        <dbReference type="Proteomes" id="UP000800038"/>
    </source>
</evidence>
<evidence type="ECO:0000313" key="2">
    <source>
        <dbReference type="EMBL" id="KAF1944320.1"/>
    </source>
</evidence>
<keyword evidence="3" id="KW-1185">Reference proteome</keyword>
<feature type="region of interest" description="Disordered" evidence="1">
    <location>
        <begin position="242"/>
        <end position="312"/>
    </location>
</feature>
<dbReference type="GO" id="GO:0003676">
    <property type="term" value="F:nucleic acid binding"/>
    <property type="evidence" value="ECO:0007669"/>
    <property type="project" value="InterPro"/>
</dbReference>
<dbReference type="EMBL" id="ML976017">
    <property type="protein sequence ID" value="KAF1944320.1"/>
    <property type="molecule type" value="Genomic_DNA"/>
</dbReference>
<protein>
    <submittedName>
        <fullName evidence="2">Uncharacterized protein</fullName>
    </submittedName>
</protein>
<dbReference type="InterPro" id="IPR036397">
    <property type="entry name" value="RNaseH_sf"/>
</dbReference>
<dbReference type="Proteomes" id="UP000800038">
    <property type="component" value="Unassembled WGS sequence"/>
</dbReference>
<dbReference type="AlphaFoldDB" id="A0A6A5SWP1"/>
<reference evidence="2" key="1">
    <citation type="journal article" date="2020" name="Stud. Mycol.">
        <title>101 Dothideomycetes genomes: a test case for predicting lifestyles and emergence of pathogens.</title>
        <authorList>
            <person name="Haridas S."/>
            <person name="Albert R."/>
            <person name="Binder M."/>
            <person name="Bloem J."/>
            <person name="Labutti K."/>
            <person name="Salamov A."/>
            <person name="Andreopoulos B."/>
            <person name="Baker S."/>
            <person name="Barry K."/>
            <person name="Bills G."/>
            <person name="Bluhm B."/>
            <person name="Cannon C."/>
            <person name="Castanera R."/>
            <person name="Culley D."/>
            <person name="Daum C."/>
            <person name="Ezra D."/>
            <person name="Gonzalez J."/>
            <person name="Henrissat B."/>
            <person name="Kuo A."/>
            <person name="Liang C."/>
            <person name="Lipzen A."/>
            <person name="Lutzoni F."/>
            <person name="Magnuson J."/>
            <person name="Mondo S."/>
            <person name="Nolan M."/>
            <person name="Ohm R."/>
            <person name="Pangilinan J."/>
            <person name="Park H.-J."/>
            <person name="Ramirez L."/>
            <person name="Alfaro M."/>
            <person name="Sun H."/>
            <person name="Tritt A."/>
            <person name="Yoshinaga Y."/>
            <person name="Zwiers L.-H."/>
            <person name="Turgeon B."/>
            <person name="Goodwin S."/>
            <person name="Spatafora J."/>
            <person name="Crous P."/>
            <person name="Grigoriev I."/>
        </authorList>
    </citation>
    <scope>NUCLEOTIDE SEQUENCE</scope>
    <source>
        <strain evidence="2">CBS 161.51</strain>
    </source>
</reference>
<organism evidence="2 3">
    <name type="scientific">Clathrospora elynae</name>
    <dbReference type="NCBI Taxonomy" id="706981"/>
    <lineage>
        <taxon>Eukaryota</taxon>
        <taxon>Fungi</taxon>
        <taxon>Dikarya</taxon>
        <taxon>Ascomycota</taxon>
        <taxon>Pezizomycotina</taxon>
        <taxon>Dothideomycetes</taxon>
        <taxon>Pleosporomycetidae</taxon>
        <taxon>Pleosporales</taxon>
        <taxon>Diademaceae</taxon>
        <taxon>Clathrospora</taxon>
    </lineage>
</organism>
<name>A0A6A5SWP1_9PLEO</name>
<sequence length="312" mass="36966">MKILKTPEQDKILKVPDTEERAHYFWHVENRHDGERLADIAANHGIDPTTGLKWRKEKDHFGDRRRVRKRKAEENDHKLGRPFRVPLHQLEALLDNESNPVRQAPYEVQSARNNIPLAARSLQYNVAKRLDAHLYLAAYSDKLLEKNKKERVQYGNEHGDKPLYGFWDGVHFTDEAHYNPTKDFQMPRILRRFKERLNPANICTRQKKKRDLRTLHMYALVNWYFKSELEFYNNQKDMLEIPKPPRQPVKSKYETPERHHKRVKEWEAKKPPPIEGGPGGHHMTQDYYSKTLLPKSSKSQLDPSYYSPCPES</sequence>
<accession>A0A6A5SWP1</accession>
<dbReference type="OrthoDB" id="3789034at2759"/>
<gene>
    <name evidence="2" type="ORF">EJ02DRAFT_510236</name>
</gene>
<evidence type="ECO:0000256" key="1">
    <source>
        <dbReference type="SAM" id="MobiDB-lite"/>
    </source>
</evidence>
<proteinExistence type="predicted"/>
<dbReference type="Gene3D" id="3.30.420.10">
    <property type="entry name" value="Ribonuclease H-like superfamily/Ribonuclease H"/>
    <property type="match status" value="1"/>
</dbReference>